<dbReference type="AlphaFoldDB" id="A0A9D2D630"/>
<dbReference type="PANTHER" id="PTHR43429">
    <property type="entry name" value="PYRIDINE NUCLEOTIDE-DISULFIDE OXIDOREDUCTASE DOMAIN-CONTAINING"/>
    <property type="match status" value="1"/>
</dbReference>
<dbReference type="Gene3D" id="3.30.390.30">
    <property type="match status" value="1"/>
</dbReference>
<feature type="domain" description="FAD/NAD(P)-binding" evidence="4">
    <location>
        <begin position="1"/>
        <end position="296"/>
    </location>
</feature>
<evidence type="ECO:0000259" key="4">
    <source>
        <dbReference type="Pfam" id="PF07992"/>
    </source>
</evidence>
<dbReference type="PANTHER" id="PTHR43429:SF3">
    <property type="entry name" value="NITRITE REDUCTASE [NAD(P)H]"/>
    <property type="match status" value="1"/>
</dbReference>
<dbReference type="PRINTS" id="PR00368">
    <property type="entry name" value="FADPNR"/>
</dbReference>
<evidence type="ECO:0000256" key="1">
    <source>
        <dbReference type="ARBA" id="ARBA00001974"/>
    </source>
</evidence>
<reference evidence="5" key="2">
    <citation type="submission" date="2021-04" db="EMBL/GenBank/DDBJ databases">
        <authorList>
            <person name="Gilroy R."/>
        </authorList>
    </citation>
    <scope>NUCLEOTIDE SEQUENCE</scope>
    <source>
        <strain evidence="5">CHK192-19661</strain>
    </source>
</reference>
<dbReference type="EMBL" id="DXCF01000013">
    <property type="protein sequence ID" value="HIZ09322.1"/>
    <property type="molecule type" value="Genomic_DNA"/>
</dbReference>
<reference evidence="5" key="1">
    <citation type="journal article" date="2021" name="PeerJ">
        <title>Extensive microbial diversity within the chicken gut microbiome revealed by metagenomics and culture.</title>
        <authorList>
            <person name="Gilroy R."/>
            <person name="Ravi A."/>
            <person name="Getino M."/>
            <person name="Pursley I."/>
            <person name="Horton D.L."/>
            <person name="Alikhan N.F."/>
            <person name="Baker D."/>
            <person name="Gharbi K."/>
            <person name="Hall N."/>
            <person name="Watson M."/>
            <person name="Adriaenssens E.M."/>
            <person name="Foster-Nyarko E."/>
            <person name="Jarju S."/>
            <person name="Secka A."/>
            <person name="Antonio M."/>
            <person name="Oren A."/>
            <person name="Chaudhuri R.R."/>
            <person name="La Ragione R."/>
            <person name="Hildebrand F."/>
            <person name="Pallen M.J."/>
        </authorList>
    </citation>
    <scope>NUCLEOTIDE SEQUENCE</scope>
    <source>
        <strain evidence="5">CHK192-19661</strain>
    </source>
</reference>
<protein>
    <submittedName>
        <fullName evidence="5">FAD-dependent oxidoreductase</fullName>
    </submittedName>
</protein>
<evidence type="ECO:0000313" key="6">
    <source>
        <dbReference type="Proteomes" id="UP000824025"/>
    </source>
</evidence>
<sequence length="410" mass="44531">MKYVIIGNSAAGIAAAEEIRARDKEGEVVILSDEKYPVYGRPLISYYLLGATDRERMNYRSPDFYEKNNFSFRPGTRAEKIDAQAKEVLLSGGEKIKYDKLLVATGSRPFTPPIEGLEKVKKRFSFMTLDDALSLEKALAGKKKRVFILGAGLIGLKCLEGIADRANGVAVADMAGHILPSILDEAGAAVVQRTLAAHGAEFYLNDSVAEFEENAALLKSGKRVPFDVLVTAVGVRPNTELVKEAGGQVRRGIVTDDHMRTSLPDVYAAGDCTESRDIVSGEYRILALLPNARFQGRCAGADMAGGDEAFDTAFAMNAIGFFGTHVLTAGCYDGEEYTEAEGDTYKKLFIGDNVLNGFILVNEPECAGIYTDLIRRRTPLSEVDFALLEKAPQLRAFSAKARAGMLAKEV</sequence>
<dbReference type="InterPro" id="IPR016156">
    <property type="entry name" value="FAD/NAD-linked_Rdtase_dimer_sf"/>
</dbReference>
<comment type="cofactor">
    <cofactor evidence="1">
        <name>FAD</name>
        <dbReference type="ChEBI" id="CHEBI:57692"/>
    </cofactor>
</comment>
<accession>A0A9D2D630</accession>
<gene>
    <name evidence="5" type="ORF">H9726_02420</name>
</gene>
<dbReference type="PRINTS" id="PR00411">
    <property type="entry name" value="PNDRDTASEI"/>
</dbReference>
<dbReference type="SUPFAM" id="SSF51905">
    <property type="entry name" value="FAD/NAD(P)-binding domain"/>
    <property type="match status" value="2"/>
</dbReference>
<dbReference type="GO" id="GO:0016491">
    <property type="term" value="F:oxidoreductase activity"/>
    <property type="evidence" value="ECO:0007669"/>
    <property type="project" value="InterPro"/>
</dbReference>
<keyword evidence="3" id="KW-0274">FAD</keyword>
<dbReference type="InterPro" id="IPR036188">
    <property type="entry name" value="FAD/NAD-bd_sf"/>
</dbReference>
<dbReference type="Pfam" id="PF07992">
    <property type="entry name" value="Pyr_redox_2"/>
    <property type="match status" value="1"/>
</dbReference>
<evidence type="ECO:0000313" key="5">
    <source>
        <dbReference type="EMBL" id="HIZ09322.1"/>
    </source>
</evidence>
<keyword evidence="2" id="KW-0285">Flavoprotein</keyword>
<evidence type="ECO:0000256" key="3">
    <source>
        <dbReference type="ARBA" id="ARBA00022827"/>
    </source>
</evidence>
<name>A0A9D2D630_9FIRM</name>
<proteinExistence type="predicted"/>
<dbReference type="InterPro" id="IPR050260">
    <property type="entry name" value="FAD-bd_OxRdtase"/>
</dbReference>
<comment type="caution">
    <text evidence="5">The sequence shown here is derived from an EMBL/GenBank/DDBJ whole genome shotgun (WGS) entry which is preliminary data.</text>
</comment>
<dbReference type="Proteomes" id="UP000824025">
    <property type="component" value="Unassembled WGS sequence"/>
</dbReference>
<evidence type="ECO:0000256" key="2">
    <source>
        <dbReference type="ARBA" id="ARBA00022630"/>
    </source>
</evidence>
<dbReference type="InterPro" id="IPR023753">
    <property type="entry name" value="FAD/NAD-binding_dom"/>
</dbReference>
<organism evidence="5 6">
    <name type="scientific">Candidatus Borkfalkia avicola</name>
    <dbReference type="NCBI Taxonomy" id="2838503"/>
    <lineage>
        <taxon>Bacteria</taxon>
        <taxon>Bacillati</taxon>
        <taxon>Bacillota</taxon>
        <taxon>Clostridia</taxon>
        <taxon>Christensenellales</taxon>
        <taxon>Christensenellaceae</taxon>
        <taxon>Candidatus Borkfalkia</taxon>
    </lineage>
</organism>
<dbReference type="Gene3D" id="3.50.50.60">
    <property type="entry name" value="FAD/NAD(P)-binding domain"/>
    <property type="match status" value="2"/>
</dbReference>